<protein>
    <submittedName>
        <fullName evidence="2">Uncharacterized protein</fullName>
    </submittedName>
</protein>
<keyword evidence="1" id="KW-0812">Transmembrane</keyword>
<dbReference type="Proteomes" id="UP001620520">
    <property type="component" value="Unassembled WGS sequence"/>
</dbReference>
<proteinExistence type="predicted"/>
<feature type="transmembrane region" description="Helical" evidence="1">
    <location>
        <begin position="103"/>
        <end position="122"/>
    </location>
</feature>
<feature type="transmembrane region" description="Helical" evidence="1">
    <location>
        <begin position="134"/>
        <end position="153"/>
    </location>
</feature>
<feature type="transmembrane region" description="Helical" evidence="1">
    <location>
        <begin position="67"/>
        <end position="91"/>
    </location>
</feature>
<organism evidence="2 3">
    <name type="scientific">Paenarthrobacter histidinolovorans</name>
    <dbReference type="NCBI Taxonomy" id="43664"/>
    <lineage>
        <taxon>Bacteria</taxon>
        <taxon>Bacillati</taxon>
        <taxon>Actinomycetota</taxon>
        <taxon>Actinomycetes</taxon>
        <taxon>Micrococcales</taxon>
        <taxon>Micrococcaceae</taxon>
        <taxon>Paenarthrobacter</taxon>
    </lineage>
</organism>
<comment type="caution">
    <text evidence="2">The sequence shown here is derived from an EMBL/GenBank/DDBJ whole genome shotgun (WGS) entry which is preliminary data.</text>
</comment>
<sequence length="170" mass="18631">MGPPASQQLGRRPPISPETPVYNPFIWIMAGMPLLPVILMLAWNPKFRFVTTRAGDPVPDPASIFDAGYFLLLGALALVYVGSVALAFFDYRSLRGKGVVRPFHWAWAFMYMGGLVYVIGRAVVVNKVASGRGWWPVGLLVAGWLTYIVVGSAKSMQWVQSFNSGMGYGS</sequence>
<gene>
    <name evidence="2" type="ORF">ABIA52_001042</name>
</gene>
<evidence type="ECO:0000256" key="1">
    <source>
        <dbReference type="SAM" id="Phobius"/>
    </source>
</evidence>
<feature type="transmembrane region" description="Helical" evidence="1">
    <location>
        <begin position="21"/>
        <end position="43"/>
    </location>
</feature>
<accession>A0ABW8N3F6</accession>
<evidence type="ECO:0000313" key="3">
    <source>
        <dbReference type="Proteomes" id="UP001620520"/>
    </source>
</evidence>
<reference evidence="2 3" key="1">
    <citation type="submission" date="2024-10" db="EMBL/GenBank/DDBJ databases">
        <title>Novel secondary metabolite-producing bacteria for plant disease control.</title>
        <authorList>
            <person name="Chevrette M."/>
        </authorList>
    </citation>
    <scope>NUCLEOTIDE SEQUENCE [LARGE SCALE GENOMIC DNA]</scope>
    <source>
        <strain evidence="2 3">J30 TE3557</strain>
    </source>
</reference>
<dbReference type="EMBL" id="JBIYEW010000003">
    <property type="protein sequence ID" value="MFK4638153.1"/>
    <property type="molecule type" value="Genomic_DNA"/>
</dbReference>
<name>A0ABW8N3F6_9MICC</name>
<evidence type="ECO:0000313" key="2">
    <source>
        <dbReference type="EMBL" id="MFK4638153.1"/>
    </source>
</evidence>
<keyword evidence="1" id="KW-1133">Transmembrane helix</keyword>
<keyword evidence="1" id="KW-0472">Membrane</keyword>
<keyword evidence="3" id="KW-1185">Reference proteome</keyword>